<reference evidence="1" key="2">
    <citation type="submission" date="2025-09" db="UniProtKB">
        <authorList>
            <consortium name="EnsemblPlants"/>
        </authorList>
    </citation>
    <scope>IDENTIFICATION</scope>
</reference>
<name>A0ACD5U942_AVESA</name>
<accession>A0ACD5U942</accession>
<evidence type="ECO:0000313" key="1">
    <source>
        <dbReference type="EnsemblPlants" id="AVESA.00010b.r2.2AG0215680.1.CDS.1"/>
    </source>
</evidence>
<proteinExistence type="predicted"/>
<organism evidence="1 2">
    <name type="scientific">Avena sativa</name>
    <name type="common">Oat</name>
    <dbReference type="NCBI Taxonomy" id="4498"/>
    <lineage>
        <taxon>Eukaryota</taxon>
        <taxon>Viridiplantae</taxon>
        <taxon>Streptophyta</taxon>
        <taxon>Embryophyta</taxon>
        <taxon>Tracheophyta</taxon>
        <taxon>Spermatophyta</taxon>
        <taxon>Magnoliopsida</taxon>
        <taxon>Liliopsida</taxon>
        <taxon>Poales</taxon>
        <taxon>Poaceae</taxon>
        <taxon>BOP clade</taxon>
        <taxon>Pooideae</taxon>
        <taxon>Poodae</taxon>
        <taxon>Poeae</taxon>
        <taxon>Poeae Chloroplast Group 1 (Aveneae type)</taxon>
        <taxon>Aveninae</taxon>
        <taxon>Avena</taxon>
    </lineage>
</organism>
<keyword evidence="2" id="KW-1185">Reference proteome</keyword>
<reference evidence="1" key="1">
    <citation type="submission" date="2021-05" db="EMBL/GenBank/DDBJ databases">
        <authorList>
            <person name="Scholz U."/>
            <person name="Mascher M."/>
            <person name="Fiebig A."/>
        </authorList>
    </citation>
    <scope>NUCLEOTIDE SEQUENCE [LARGE SCALE GENOMIC DNA]</scope>
</reference>
<protein>
    <submittedName>
        <fullName evidence="1">Uncharacterized protein</fullName>
    </submittedName>
</protein>
<dbReference type="EnsemblPlants" id="AVESA.00010b.r2.2AG0215680.1">
    <property type="protein sequence ID" value="AVESA.00010b.r2.2AG0215680.1.CDS.1"/>
    <property type="gene ID" value="AVESA.00010b.r2.2AG0215680"/>
</dbReference>
<evidence type="ECO:0000313" key="2">
    <source>
        <dbReference type="Proteomes" id="UP001732700"/>
    </source>
</evidence>
<dbReference type="Proteomes" id="UP001732700">
    <property type="component" value="Chromosome 2A"/>
</dbReference>
<sequence>MSTGRDCQPAASVVKDQIMLYLCVIVVFLETVIMSPTQKPVTQILLSFLAAGYALAMASIFVPGTTVKALAARLSVASALVSAVLVMTRELGCKVQTFHCANET</sequence>